<dbReference type="RefSeq" id="WP_185662678.1">
    <property type="nucleotide sequence ID" value="NZ_JACLAW010000002.1"/>
</dbReference>
<evidence type="ECO:0000313" key="3">
    <source>
        <dbReference type="Proteomes" id="UP000566813"/>
    </source>
</evidence>
<proteinExistence type="predicted"/>
<keyword evidence="3" id="KW-1185">Reference proteome</keyword>
<feature type="transmembrane region" description="Helical" evidence="1">
    <location>
        <begin position="32"/>
        <end position="51"/>
    </location>
</feature>
<dbReference type="Proteomes" id="UP000566813">
    <property type="component" value="Unassembled WGS sequence"/>
</dbReference>
<dbReference type="Gene3D" id="2.60.450.10">
    <property type="entry name" value="Lipopolysaccharide (LPS) transport protein A like domain"/>
    <property type="match status" value="1"/>
</dbReference>
<sequence length="213" mass="22820">MTEQADLIRDRRRQFALPGGSHDRVVSFLAKALPAGIGAIMAVMIIAPIFPRGEVSFLLDRTKVAITNDRLRVDQAMYRGEDARGRPFSVTAGSAVQQSAKVDQVRMDDLAARILLTDGPAEIKAPDGTYDVGKNMLDLRGPVDFRAADGYRLTTNDVLIDLKGQKVTGSGGVAGTVPSGTFRAGSIKADLEERTVALEGRAHLTMQGGKGLR</sequence>
<evidence type="ECO:0000256" key="1">
    <source>
        <dbReference type="SAM" id="Phobius"/>
    </source>
</evidence>
<reference evidence="2 3" key="1">
    <citation type="submission" date="2020-08" db="EMBL/GenBank/DDBJ databases">
        <title>The genome sequence of type strain Novosphingobium flavum NBRC 111647.</title>
        <authorList>
            <person name="Liu Y."/>
        </authorList>
    </citation>
    <scope>NUCLEOTIDE SEQUENCE [LARGE SCALE GENOMIC DNA]</scope>
    <source>
        <strain evidence="2 3">NBRC 111647</strain>
    </source>
</reference>
<protein>
    <submittedName>
        <fullName evidence="2">LPS export ABC transporter periplasmic protein LptC</fullName>
    </submittedName>
</protein>
<accession>A0A7X1FP88</accession>
<organism evidence="2 3">
    <name type="scientific">Novosphingobium flavum</name>
    <dbReference type="NCBI Taxonomy" id="1778672"/>
    <lineage>
        <taxon>Bacteria</taxon>
        <taxon>Pseudomonadati</taxon>
        <taxon>Pseudomonadota</taxon>
        <taxon>Alphaproteobacteria</taxon>
        <taxon>Sphingomonadales</taxon>
        <taxon>Sphingomonadaceae</taxon>
        <taxon>Novosphingobium</taxon>
    </lineage>
</organism>
<dbReference type="AlphaFoldDB" id="A0A7X1FP88"/>
<dbReference type="InterPro" id="IPR010664">
    <property type="entry name" value="LipoPS_assembly_LptC-rel"/>
</dbReference>
<dbReference type="Pfam" id="PF06835">
    <property type="entry name" value="LptC"/>
    <property type="match status" value="1"/>
</dbReference>
<gene>
    <name evidence="2" type="primary">lptC</name>
    <name evidence="2" type="ORF">H7F51_02715</name>
</gene>
<evidence type="ECO:0000313" key="2">
    <source>
        <dbReference type="EMBL" id="MBC2664426.1"/>
    </source>
</evidence>
<keyword evidence="1" id="KW-0472">Membrane</keyword>
<keyword evidence="1" id="KW-0812">Transmembrane</keyword>
<name>A0A7X1FP88_9SPHN</name>
<keyword evidence="1" id="KW-1133">Transmembrane helix</keyword>
<dbReference type="EMBL" id="JACLAW010000002">
    <property type="protein sequence ID" value="MBC2664426.1"/>
    <property type="molecule type" value="Genomic_DNA"/>
</dbReference>
<comment type="caution">
    <text evidence="2">The sequence shown here is derived from an EMBL/GenBank/DDBJ whole genome shotgun (WGS) entry which is preliminary data.</text>
</comment>